<gene>
    <name evidence="6" type="ORF">G4223_03240</name>
</gene>
<accession>A0A7C9UU89</accession>
<comment type="similarity">
    <text evidence="2">Belongs to the NifW family.</text>
</comment>
<protein>
    <recommendedName>
        <fullName evidence="4">Nitrogenase-stabilizing/protective protein NifW</fullName>
    </recommendedName>
</protein>
<organism evidence="6 7">
    <name type="scientific">Magnetospirillum aberrantis SpK</name>
    <dbReference type="NCBI Taxonomy" id="908842"/>
    <lineage>
        <taxon>Bacteria</taxon>
        <taxon>Pseudomonadati</taxon>
        <taxon>Pseudomonadota</taxon>
        <taxon>Alphaproteobacteria</taxon>
        <taxon>Rhodospirillales</taxon>
        <taxon>Rhodospirillaceae</taxon>
        <taxon>Magnetospirillum</taxon>
    </lineage>
</organism>
<evidence type="ECO:0000313" key="7">
    <source>
        <dbReference type="Proteomes" id="UP000480684"/>
    </source>
</evidence>
<evidence type="ECO:0000256" key="3">
    <source>
        <dbReference type="ARBA" id="ARBA00011284"/>
    </source>
</evidence>
<proteinExistence type="inferred from homology"/>
<dbReference type="Proteomes" id="UP000480684">
    <property type="component" value="Unassembled WGS sequence"/>
</dbReference>
<comment type="subunit">
    <text evidence="3">Homotrimer; associates with NifD.</text>
</comment>
<name>A0A7C9UU89_9PROT</name>
<dbReference type="RefSeq" id="WP_163674944.1">
    <property type="nucleotide sequence ID" value="NZ_JAAIYP010000011.1"/>
</dbReference>
<dbReference type="EMBL" id="JAAIYP010000011">
    <property type="protein sequence ID" value="NFV79129.1"/>
    <property type="molecule type" value="Genomic_DNA"/>
</dbReference>
<evidence type="ECO:0000256" key="2">
    <source>
        <dbReference type="ARBA" id="ARBA00008351"/>
    </source>
</evidence>
<evidence type="ECO:0000256" key="4">
    <source>
        <dbReference type="ARBA" id="ARBA00016274"/>
    </source>
</evidence>
<keyword evidence="7" id="KW-1185">Reference proteome</keyword>
<evidence type="ECO:0000313" key="6">
    <source>
        <dbReference type="EMBL" id="NFV79129.1"/>
    </source>
</evidence>
<comment type="function">
    <text evidence="1">May protect the nitrogenase Fe-Mo protein from oxidative damage.</text>
</comment>
<evidence type="ECO:0000256" key="5">
    <source>
        <dbReference type="ARBA" id="ARBA00023231"/>
    </source>
</evidence>
<dbReference type="Pfam" id="PF03206">
    <property type="entry name" value="NifW"/>
    <property type="match status" value="1"/>
</dbReference>
<comment type="caution">
    <text evidence="6">The sequence shown here is derived from an EMBL/GenBank/DDBJ whole genome shotgun (WGS) entry which is preliminary data.</text>
</comment>
<dbReference type="GO" id="GO:0009399">
    <property type="term" value="P:nitrogen fixation"/>
    <property type="evidence" value="ECO:0007669"/>
    <property type="project" value="InterPro"/>
</dbReference>
<dbReference type="InterPro" id="IPR004893">
    <property type="entry name" value="NifW"/>
</dbReference>
<sequence length="112" mass="12447">MCSPAQCKPADGSFLDTLARLSAAEEFFDILDVAFDQQVVSVHRLHILKRFNALLDMSALRALEDGAQRVACRHALEKAYLEFASGQGLKDFKVFKDTKTGFVPLSSIRSVR</sequence>
<keyword evidence="5" id="KW-0535">Nitrogen fixation</keyword>
<dbReference type="AlphaFoldDB" id="A0A7C9UU89"/>
<evidence type="ECO:0000256" key="1">
    <source>
        <dbReference type="ARBA" id="ARBA00002247"/>
    </source>
</evidence>
<reference evidence="6 7" key="1">
    <citation type="submission" date="2020-02" db="EMBL/GenBank/DDBJ databases">
        <authorList>
            <person name="Dziuba M."/>
            <person name="Kuznetsov B."/>
            <person name="Mardanov A."/>
            <person name="Ravin N."/>
            <person name="Grouzdev D."/>
        </authorList>
    </citation>
    <scope>NUCLEOTIDE SEQUENCE [LARGE SCALE GENOMIC DNA]</scope>
    <source>
        <strain evidence="6 7">SpK</strain>
    </source>
</reference>